<evidence type="ECO:0000313" key="6">
    <source>
        <dbReference type="Proteomes" id="UP000824219"/>
    </source>
</evidence>
<dbReference type="PANTHER" id="PTHR16295:SF17">
    <property type="entry name" value="XIAP-ASSOCIATED FACTOR 1"/>
    <property type="match status" value="1"/>
</dbReference>
<gene>
    <name evidence="5" type="ORF">KOW79_014480</name>
</gene>
<feature type="domain" description="TRAFD1/XAF1 zinc finger" evidence="4">
    <location>
        <begin position="94"/>
        <end position="133"/>
    </location>
</feature>
<dbReference type="Pfam" id="PF21366">
    <property type="entry name" value="TRAFD1-XIAF1_ZnF"/>
    <property type="match status" value="1"/>
</dbReference>
<organism evidence="5 6">
    <name type="scientific">Hemibagrus wyckioides</name>
    <dbReference type="NCBI Taxonomy" id="337641"/>
    <lineage>
        <taxon>Eukaryota</taxon>
        <taxon>Metazoa</taxon>
        <taxon>Chordata</taxon>
        <taxon>Craniata</taxon>
        <taxon>Vertebrata</taxon>
        <taxon>Euteleostomi</taxon>
        <taxon>Actinopterygii</taxon>
        <taxon>Neopterygii</taxon>
        <taxon>Teleostei</taxon>
        <taxon>Ostariophysi</taxon>
        <taxon>Siluriformes</taxon>
        <taxon>Bagridae</taxon>
        <taxon>Hemibagrus</taxon>
    </lineage>
</organism>
<dbReference type="AlphaFoldDB" id="A0A9D3SEV6"/>
<dbReference type="InterPro" id="IPR051986">
    <property type="entry name" value="Innate_Immune_Apopt_Reg"/>
</dbReference>
<dbReference type="GO" id="GO:0008270">
    <property type="term" value="F:zinc ion binding"/>
    <property type="evidence" value="ECO:0007669"/>
    <property type="project" value="UniProtKB-KW"/>
</dbReference>
<dbReference type="Gene3D" id="6.10.250.1730">
    <property type="match status" value="1"/>
</dbReference>
<dbReference type="Proteomes" id="UP000824219">
    <property type="component" value="Linkage Group LG17"/>
</dbReference>
<evidence type="ECO:0000259" key="4">
    <source>
        <dbReference type="Pfam" id="PF21366"/>
    </source>
</evidence>
<dbReference type="PANTHER" id="PTHR16295">
    <property type="entry name" value="TRAF-TYPE ZINC FINGER PROTEIN-RELATED"/>
    <property type="match status" value="1"/>
</dbReference>
<comment type="caution">
    <text evidence="5">The sequence shown here is derived from an EMBL/GenBank/DDBJ whole genome shotgun (WGS) entry which is preliminary data.</text>
</comment>
<name>A0A9D3SEV6_9TELE</name>
<evidence type="ECO:0000256" key="2">
    <source>
        <dbReference type="ARBA" id="ARBA00022771"/>
    </source>
</evidence>
<evidence type="ECO:0000256" key="1">
    <source>
        <dbReference type="ARBA" id="ARBA00022723"/>
    </source>
</evidence>
<dbReference type="InterPro" id="IPR049439">
    <property type="entry name" value="TRAFD1-XIAF1_Znf"/>
</dbReference>
<dbReference type="OrthoDB" id="193703at2759"/>
<dbReference type="InterPro" id="IPR031220">
    <property type="entry name" value="XAF1_C_sf"/>
</dbReference>
<accession>A0A9D3SEV6</accession>
<dbReference type="Gene3D" id="3.30.40.10">
    <property type="entry name" value="Zinc/RING finger domain, C3HC4 (zinc finger)"/>
    <property type="match status" value="2"/>
</dbReference>
<reference evidence="5 6" key="1">
    <citation type="submission" date="2021-06" db="EMBL/GenBank/DDBJ databases">
        <title>Chromosome-level genome assembly of the red-tail catfish (Hemibagrus wyckioides).</title>
        <authorList>
            <person name="Shao F."/>
        </authorList>
    </citation>
    <scope>NUCLEOTIDE SEQUENCE [LARGE SCALE GENOMIC DNA]</scope>
    <source>
        <strain evidence="5">EC202008001</strain>
        <tissue evidence="5">Blood</tissue>
    </source>
</reference>
<proteinExistence type="predicted"/>
<dbReference type="InterPro" id="IPR013083">
    <property type="entry name" value="Znf_RING/FYVE/PHD"/>
</dbReference>
<keyword evidence="2" id="KW-0863">Zinc-finger</keyword>
<dbReference type="EMBL" id="JAHKSW010000017">
    <property type="protein sequence ID" value="KAG7321622.1"/>
    <property type="molecule type" value="Genomic_DNA"/>
</dbReference>
<sequence>MDPKEEMEVCSHCNKEVVKTNLPMHEAHCQRFLCLCPDCEEQVPKDQLEEHRQEQHTLIKCQQCHAKMEKCKLAEHEAHECTERLESCEFCQLALPLSKLDEHVETCGSRTERCQDCNQYVILKDQLRHAQICNTDDFNTKSTNGNVKHLSAPTQQEDEGFDYMVDTSRNQTVGQSDTTFSLSNLQKKKKQNEKTGWIDQDQISTCPYCHLALPVNTLKWHQDKCRIVEGLRKVNEAMDVSGKK</sequence>
<keyword evidence="3" id="KW-0862">Zinc</keyword>
<protein>
    <recommendedName>
        <fullName evidence="4">TRAFD1/XAF1 zinc finger domain-containing protein</fullName>
    </recommendedName>
</protein>
<dbReference type="GO" id="GO:0005739">
    <property type="term" value="C:mitochondrion"/>
    <property type="evidence" value="ECO:0007669"/>
    <property type="project" value="TreeGrafter"/>
</dbReference>
<evidence type="ECO:0000313" key="5">
    <source>
        <dbReference type="EMBL" id="KAG7321622.1"/>
    </source>
</evidence>
<keyword evidence="1" id="KW-0479">Metal-binding</keyword>
<evidence type="ECO:0000256" key="3">
    <source>
        <dbReference type="ARBA" id="ARBA00022833"/>
    </source>
</evidence>
<keyword evidence="6" id="KW-1185">Reference proteome</keyword>